<dbReference type="InterPro" id="IPR010982">
    <property type="entry name" value="Lambda_DNA-bd_dom_sf"/>
</dbReference>
<evidence type="ECO:0008006" key="3">
    <source>
        <dbReference type="Google" id="ProtNLM"/>
    </source>
</evidence>
<dbReference type="CDD" id="cd00093">
    <property type="entry name" value="HTH_XRE"/>
    <property type="match status" value="1"/>
</dbReference>
<protein>
    <recommendedName>
        <fullName evidence="3">XRE family transcriptional regulator</fullName>
    </recommendedName>
</protein>
<accession>A0A2H4J8M8</accession>
<name>A0A2H4J8M8_9CAUD</name>
<organism evidence="1 2">
    <name type="scientific">Uncultured Caudovirales phage clone 2F_1</name>
    <dbReference type="NCBI Taxonomy" id="2992576"/>
    <lineage>
        <taxon>Viruses</taxon>
        <taxon>Duplodnaviria</taxon>
        <taxon>Heunggongvirae</taxon>
        <taxon>Uroviricota</taxon>
        <taxon>Caudoviricetes</taxon>
        <taxon>Peduoviridae</taxon>
        <taxon>Bracchivirus</taxon>
        <taxon>Bracchivirus U2F1</taxon>
    </lineage>
</organism>
<dbReference type="Gene3D" id="1.10.260.40">
    <property type="entry name" value="lambda repressor-like DNA-binding domains"/>
    <property type="match status" value="1"/>
</dbReference>
<dbReference type="EMBL" id="MF417929">
    <property type="protein sequence ID" value="ASN71610.1"/>
    <property type="molecule type" value="Genomic_DNA"/>
</dbReference>
<evidence type="ECO:0000313" key="2">
    <source>
        <dbReference type="Proteomes" id="UP000887440"/>
    </source>
</evidence>
<dbReference type="Proteomes" id="UP000887440">
    <property type="component" value="Segment"/>
</dbReference>
<evidence type="ECO:0000313" key="1">
    <source>
        <dbReference type="EMBL" id="ASN71610.1"/>
    </source>
</evidence>
<dbReference type="InterPro" id="IPR001387">
    <property type="entry name" value="Cro/C1-type_HTH"/>
</dbReference>
<keyword evidence="2" id="KW-1185">Reference proteome</keyword>
<dbReference type="SUPFAM" id="SSF47413">
    <property type="entry name" value="lambda repressor-like DNA-binding domains"/>
    <property type="match status" value="1"/>
</dbReference>
<proteinExistence type="predicted"/>
<sequence>MNSFYDEGRGNRLKDERKKFNGLTQKAAAEIAEVKEQAWVRYEKHGAPFDLKFALLLQEYGFDMMYVIFGVRKTLNPEQTQLLGIFEKLDDNQKQKALQMLELIK</sequence>
<reference evidence="1 2" key="1">
    <citation type="submission" date="2017-06" db="EMBL/GenBank/DDBJ databases">
        <title>Novel phages from South African skin metaviromes.</title>
        <authorList>
            <person name="van Zyl L.J."/>
            <person name="Abrahams Y."/>
            <person name="Stander E.A."/>
            <person name="Kirby B.M."/>
            <person name="Clavaud C."/>
            <person name="Farcet C."/>
            <person name="Breton L."/>
            <person name="Trindade M.I."/>
        </authorList>
    </citation>
    <scope>NUCLEOTIDE SEQUENCE [LARGE SCALE GENOMIC DNA]</scope>
</reference>
<gene>
    <name evidence="1" type="ORF">2F1_9</name>
</gene>
<dbReference type="GO" id="GO:0003677">
    <property type="term" value="F:DNA binding"/>
    <property type="evidence" value="ECO:0007669"/>
    <property type="project" value="InterPro"/>
</dbReference>